<comment type="caution">
    <text evidence="2">The sequence shown here is derived from an EMBL/GenBank/DDBJ whole genome shotgun (WGS) entry which is preliminary data.</text>
</comment>
<feature type="region of interest" description="Disordered" evidence="1">
    <location>
        <begin position="338"/>
        <end position="377"/>
    </location>
</feature>
<name>W9YG40_9EURO</name>
<dbReference type="AlphaFoldDB" id="W9YG40"/>
<feature type="region of interest" description="Disordered" evidence="1">
    <location>
        <begin position="168"/>
        <end position="202"/>
    </location>
</feature>
<evidence type="ECO:0000256" key="1">
    <source>
        <dbReference type="SAM" id="MobiDB-lite"/>
    </source>
</evidence>
<gene>
    <name evidence="2" type="ORF">A1O1_05576</name>
</gene>
<organism evidence="2 3">
    <name type="scientific">Capronia coronata CBS 617.96</name>
    <dbReference type="NCBI Taxonomy" id="1182541"/>
    <lineage>
        <taxon>Eukaryota</taxon>
        <taxon>Fungi</taxon>
        <taxon>Dikarya</taxon>
        <taxon>Ascomycota</taxon>
        <taxon>Pezizomycotina</taxon>
        <taxon>Eurotiomycetes</taxon>
        <taxon>Chaetothyriomycetidae</taxon>
        <taxon>Chaetothyriales</taxon>
        <taxon>Herpotrichiellaceae</taxon>
        <taxon>Capronia</taxon>
    </lineage>
</organism>
<dbReference type="GeneID" id="19160450"/>
<evidence type="ECO:0000313" key="3">
    <source>
        <dbReference type="Proteomes" id="UP000019484"/>
    </source>
</evidence>
<dbReference type="eggNOG" id="ENOG502SMYH">
    <property type="taxonomic scope" value="Eukaryota"/>
</dbReference>
<dbReference type="PANTHER" id="PTHR42354:SF1">
    <property type="entry name" value="C2H2-TYPE DOMAIN-CONTAINING PROTEIN"/>
    <property type="match status" value="1"/>
</dbReference>
<reference evidence="2 3" key="1">
    <citation type="submission" date="2013-03" db="EMBL/GenBank/DDBJ databases">
        <title>The Genome Sequence of Capronia coronata CBS 617.96.</title>
        <authorList>
            <consortium name="The Broad Institute Genomics Platform"/>
            <person name="Cuomo C."/>
            <person name="de Hoog S."/>
            <person name="Gorbushina A."/>
            <person name="Walker B."/>
            <person name="Young S.K."/>
            <person name="Zeng Q."/>
            <person name="Gargeya S."/>
            <person name="Fitzgerald M."/>
            <person name="Haas B."/>
            <person name="Abouelleil A."/>
            <person name="Allen A.W."/>
            <person name="Alvarado L."/>
            <person name="Arachchi H.M."/>
            <person name="Berlin A.M."/>
            <person name="Chapman S.B."/>
            <person name="Gainer-Dewar J."/>
            <person name="Goldberg J."/>
            <person name="Griggs A."/>
            <person name="Gujja S."/>
            <person name="Hansen M."/>
            <person name="Howarth C."/>
            <person name="Imamovic A."/>
            <person name="Ireland A."/>
            <person name="Larimer J."/>
            <person name="McCowan C."/>
            <person name="Murphy C."/>
            <person name="Pearson M."/>
            <person name="Poon T.W."/>
            <person name="Priest M."/>
            <person name="Roberts A."/>
            <person name="Saif S."/>
            <person name="Shea T."/>
            <person name="Sisk P."/>
            <person name="Sykes S."/>
            <person name="Wortman J."/>
            <person name="Nusbaum C."/>
            <person name="Birren B."/>
        </authorList>
    </citation>
    <scope>NUCLEOTIDE SEQUENCE [LARGE SCALE GENOMIC DNA]</scope>
    <source>
        <strain evidence="2 3">CBS 617.96</strain>
    </source>
</reference>
<protein>
    <submittedName>
        <fullName evidence="2">Uncharacterized protein</fullName>
    </submittedName>
</protein>
<keyword evidence="3" id="KW-1185">Reference proteome</keyword>
<feature type="compositionally biased region" description="Basic and acidic residues" evidence="1">
    <location>
        <begin position="274"/>
        <end position="303"/>
    </location>
</feature>
<dbReference type="RefSeq" id="XP_007724651.1">
    <property type="nucleotide sequence ID" value="XM_007726461.1"/>
</dbReference>
<dbReference type="EMBL" id="AMWN01000004">
    <property type="protein sequence ID" value="EXJ88645.1"/>
    <property type="molecule type" value="Genomic_DNA"/>
</dbReference>
<sequence length="444" mass="48969">MGGIDVASVVASIISAFGSGLEVFHRLSGKKRKTSARPPRPWEEEEWIQDSLKSRPLQIQQEYDHNVVKFGHRFEVGDSTAHSTLAHTLLVLNTGLINLINHALSTDPHSKAMSQKALFTLSETAALDTLAALGQLQSRLSLSVASTPRLPLEPKERQKFTDNATQMFNDKKSQIPHSRKGSSASLSKTSKRPSPAPLLVRGGWVRSKSGSLIISAATARKIEGSKEARGEKVKGAKTEKHIRSQSNPSNISSSASPQDSHTRKRSDDAENNEADFRGTYKAGDRQPQRRKTSQDCRPEEHPPFQRQRQTSDTNPRPQRQPSMLIVPADFFDTPATGMQVESVEPPPRPPKIPLDTRPRLRHGHNHGNGNGNARPSSTMTFMTASTKIGEIPASRWPDGVVSTGELGSRRPAYVVPPPLETAEPKKKKGLKFWKRECKRQEIAA</sequence>
<feature type="compositionally biased region" description="Polar residues" evidence="1">
    <location>
        <begin position="306"/>
        <end position="321"/>
    </location>
</feature>
<feature type="region of interest" description="Disordered" evidence="1">
    <location>
        <begin position="402"/>
        <end position="426"/>
    </location>
</feature>
<proteinExistence type="predicted"/>
<feature type="compositionally biased region" description="Low complexity" evidence="1">
    <location>
        <begin position="244"/>
        <end position="259"/>
    </location>
</feature>
<dbReference type="HOGENOM" id="CLU_035616_0_0_1"/>
<accession>W9YG40</accession>
<feature type="region of interest" description="Disordered" evidence="1">
    <location>
        <begin position="224"/>
        <end position="321"/>
    </location>
</feature>
<dbReference type="Proteomes" id="UP000019484">
    <property type="component" value="Unassembled WGS sequence"/>
</dbReference>
<dbReference type="STRING" id="1182541.W9YG40"/>
<dbReference type="PANTHER" id="PTHR42354">
    <property type="entry name" value="C2H2-TYPE DOMAIN-CONTAINING PROTEIN"/>
    <property type="match status" value="1"/>
</dbReference>
<dbReference type="OrthoDB" id="5226911at2759"/>
<feature type="compositionally biased region" description="Basic and acidic residues" evidence="1">
    <location>
        <begin position="224"/>
        <end position="242"/>
    </location>
</feature>
<evidence type="ECO:0000313" key="2">
    <source>
        <dbReference type="EMBL" id="EXJ88645.1"/>
    </source>
</evidence>